<dbReference type="EMBL" id="JAGFBS010000031">
    <property type="protein sequence ID" value="KAG6371903.1"/>
    <property type="molecule type" value="Genomic_DNA"/>
</dbReference>
<gene>
    <name evidence="1" type="ORF">JVT61DRAFT_8911</name>
</gene>
<evidence type="ECO:0000313" key="2">
    <source>
        <dbReference type="Proteomes" id="UP000683000"/>
    </source>
</evidence>
<proteinExistence type="predicted"/>
<accession>A0A8I3A547</accession>
<sequence>MSEAAESLQILLDEFGAEMRASAKLSDWLEDFSRRCAKTSQGAVIDNREHLKGIVDDLGALSADPTPPSNNDSALQVTLDSLFHVSAIDISLARDSRKTIESIKLRKNDELLRDVQKTVTAGGVHREEFHPHLVLGHEEHFSVSVSCSWPAVLRQRVADVLVDLNIRDMECIRDAERVRSYRKKAQKVEVVVTGRHLFLPTTNPIIQSCPRFRLLIIGNSGSGKTSLLEKVFGVETVHTSWTARGISDIDQEFISPTNERFVVHDSLGFESGDKRNMEIVIDFVARRKAMPHLKDQLHAIWLCLETPYAGGRLLEGGVEMFLQRRANILGKTPLVVVLTKVDQLDIQLELDPPANKNVEQYKSRYLDKYCIGPLHEAAGSDITHVAVSVQNGYSESLSNLVGATDKNMAKYHTDEAPRVVASIAQCVSIKEKIELSIAVGKKKYWNMLLKSSVFRDHPLQECLQVIRQDIITVWNFNDPDRRLMDDNIIGALLRTDNLGDASEAPLNIRVTVTPEIVDLALQAYDQPRKFVHLLVDAFDGKLGVLPGGRDHALDKIEELI</sequence>
<dbReference type="AlphaFoldDB" id="A0A8I3A547"/>
<keyword evidence="2" id="KW-1185">Reference proteome</keyword>
<dbReference type="CDD" id="cd00882">
    <property type="entry name" value="Ras_like_GTPase"/>
    <property type="match status" value="1"/>
</dbReference>
<evidence type="ECO:0000313" key="1">
    <source>
        <dbReference type="EMBL" id="KAG6371903.1"/>
    </source>
</evidence>
<dbReference type="Gene3D" id="3.40.50.300">
    <property type="entry name" value="P-loop containing nucleotide triphosphate hydrolases"/>
    <property type="match status" value="1"/>
</dbReference>
<dbReference type="OrthoDB" id="391988at2759"/>
<protein>
    <recommendedName>
        <fullName evidence="3">G domain-containing protein</fullName>
    </recommendedName>
</protein>
<comment type="caution">
    <text evidence="1">The sequence shown here is derived from an EMBL/GenBank/DDBJ whole genome shotgun (WGS) entry which is preliminary data.</text>
</comment>
<evidence type="ECO:0008006" key="3">
    <source>
        <dbReference type="Google" id="ProtNLM"/>
    </source>
</evidence>
<organism evidence="1 2">
    <name type="scientific">Boletus reticuloceps</name>
    <dbReference type="NCBI Taxonomy" id="495285"/>
    <lineage>
        <taxon>Eukaryota</taxon>
        <taxon>Fungi</taxon>
        <taxon>Dikarya</taxon>
        <taxon>Basidiomycota</taxon>
        <taxon>Agaricomycotina</taxon>
        <taxon>Agaricomycetes</taxon>
        <taxon>Agaricomycetidae</taxon>
        <taxon>Boletales</taxon>
        <taxon>Boletineae</taxon>
        <taxon>Boletaceae</taxon>
        <taxon>Boletoideae</taxon>
        <taxon>Boletus</taxon>
    </lineage>
</organism>
<dbReference type="SUPFAM" id="SSF52540">
    <property type="entry name" value="P-loop containing nucleoside triphosphate hydrolases"/>
    <property type="match status" value="1"/>
</dbReference>
<dbReference type="InterPro" id="IPR027417">
    <property type="entry name" value="P-loop_NTPase"/>
</dbReference>
<reference evidence="1" key="1">
    <citation type="submission" date="2021-03" db="EMBL/GenBank/DDBJ databases">
        <title>Evolutionary innovations through gain and loss of genes in the ectomycorrhizal Boletales.</title>
        <authorList>
            <person name="Wu G."/>
            <person name="Miyauchi S."/>
            <person name="Morin E."/>
            <person name="Yang Z.-L."/>
            <person name="Xu J."/>
            <person name="Martin F.M."/>
        </authorList>
    </citation>
    <scope>NUCLEOTIDE SEQUENCE</scope>
    <source>
        <strain evidence="1">BR01</strain>
    </source>
</reference>
<dbReference type="Proteomes" id="UP000683000">
    <property type="component" value="Unassembled WGS sequence"/>
</dbReference>
<name>A0A8I3A547_9AGAM</name>